<accession>A0A8J3SWH6</accession>
<organism evidence="2 3">
    <name type="scientific">Planobispora takensis</name>
    <dbReference type="NCBI Taxonomy" id="1367882"/>
    <lineage>
        <taxon>Bacteria</taxon>
        <taxon>Bacillati</taxon>
        <taxon>Actinomycetota</taxon>
        <taxon>Actinomycetes</taxon>
        <taxon>Streptosporangiales</taxon>
        <taxon>Streptosporangiaceae</taxon>
        <taxon>Planobispora</taxon>
    </lineage>
</organism>
<evidence type="ECO:0000313" key="2">
    <source>
        <dbReference type="EMBL" id="GII01772.1"/>
    </source>
</evidence>
<dbReference type="Proteomes" id="UP000634476">
    <property type="component" value="Unassembled WGS sequence"/>
</dbReference>
<evidence type="ECO:0000256" key="1">
    <source>
        <dbReference type="SAM" id="Phobius"/>
    </source>
</evidence>
<name>A0A8J3SWH6_9ACTN</name>
<sequence>MPHEKDAHPTTCDDASAPLLDAALHDLSEEARVMNVPLFVVYLAVFLAAGVLLLFLTLTIGIRAEDRRTDLTAPPRTLVQALTRHLLGAHVQRSPDAEPEPHDVRR</sequence>
<evidence type="ECO:0000313" key="3">
    <source>
        <dbReference type="Proteomes" id="UP000634476"/>
    </source>
</evidence>
<dbReference type="EMBL" id="BOOK01000027">
    <property type="protein sequence ID" value="GII01772.1"/>
    <property type="molecule type" value="Genomic_DNA"/>
</dbReference>
<reference evidence="2" key="1">
    <citation type="submission" date="2021-01" db="EMBL/GenBank/DDBJ databases">
        <title>Whole genome shotgun sequence of Planobispora takensis NBRC 109077.</title>
        <authorList>
            <person name="Komaki H."/>
            <person name="Tamura T."/>
        </authorList>
    </citation>
    <scope>NUCLEOTIDE SEQUENCE</scope>
    <source>
        <strain evidence="2">NBRC 109077</strain>
    </source>
</reference>
<keyword evidence="1" id="KW-0472">Membrane</keyword>
<keyword evidence="1" id="KW-1133">Transmembrane helix</keyword>
<protein>
    <submittedName>
        <fullName evidence="2">Uncharacterized protein</fullName>
    </submittedName>
</protein>
<comment type="caution">
    <text evidence="2">The sequence shown here is derived from an EMBL/GenBank/DDBJ whole genome shotgun (WGS) entry which is preliminary data.</text>
</comment>
<gene>
    <name evidence="2" type="ORF">Pta02_37800</name>
</gene>
<feature type="transmembrane region" description="Helical" evidence="1">
    <location>
        <begin position="39"/>
        <end position="62"/>
    </location>
</feature>
<dbReference type="AlphaFoldDB" id="A0A8J3SWH6"/>
<keyword evidence="3" id="KW-1185">Reference proteome</keyword>
<proteinExistence type="predicted"/>
<keyword evidence="1" id="KW-0812">Transmembrane</keyword>